<reference evidence="1" key="1">
    <citation type="submission" date="2021-02" db="EMBL/GenBank/DDBJ databases">
        <authorList>
            <person name="Nowell W R."/>
        </authorList>
    </citation>
    <scope>NUCLEOTIDE SEQUENCE</scope>
    <source>
        <strain evidence="1">Ploen Becks lab</strain>
    </source>
</reference>
<evidence type="ECO:0000313" key="1">
    <source>
        <dbReference type="EMBL" id="CAF0725217.1"/>
    </source>
</evidence>
<sequence>MSDENYYKLINILKSIPVLNVPFSAGLALGALCQNDTEMVKRTGELDPILIFNPLKCLSNLSKFIVSFFRDYNEGIWIGKKAYGNQIFGFTLSPGFDLYQYAILIDGNMYTLRSTNSYKVEVKITKDQQQIQLYTWFPCSKQNQRLNATLKEYAKSLETFNYSYLPLGSNQINSQLFTNLMLAYAAKISPTKAAVEMTSSVGTFLI</sequence>
<proteinExistence type="predicted"/>
<dbReference type="OrthoDB" id="9977735at2759"/>
<name>A0A813MNZ1_9BILA</name>
<keyword evidence="2" id="KW-1185">Reference proteome</keyword>
<dbReference type="Proteomes" id="UP000663879">
    <property type="component" value="Unassembled WGS sequence"/>
</dbReference>
<evidence type="ECO:0000313" key="2">
    <source>
        <dbReference type="Proteomes" id="UP000663879"/>
    </source>
</evidence>
<organism evidence="1 2">
    <name type="scientific">Brachionus calyciflorus</name>
    <dbReference type="NCBI Taxonomy" id="104777"/>
    <lineage>
        <taxon>Eukaryota</taxon>
        <taxon>Metazoa</taxon>
        <taxon>Spiralia</taxon>
        <taxon>Gnathifera</taxon>
        <taxon>Rotifera</taxon>
        <taxon>Eurotatoria</taxon>
        <taxon>Monogononta</taxon>
        <taxon>Pseudotrocha</taxon>
        <taxon>Ploima</taxon>
        <taxon>Brachionidae</taxon>
        <taxon>Brachionus</taxon>
    </lineage>
</organism>
<comment type="caution">
    <text evidence="1">The sequence shown here is derived from an EMBL/GenBank/DDBJ whole genome shotgun (WGS) entry which is preliminary data.</text>
</comment>
<dbReference type="AlphaFoldDB" id="A0A813MNZ1"/>
<accession>A0A813MNZ1</accession>
<protein>
    <submittedName>
        <fullName evidence="1">Uncharacterized protein</fullName>
    </submittedName>
</protein>
<dbReference type="EMBL" id="CAJNOC010000193">
    <property type="protein sequence ID" value="CAF0725217.1"/>
    <property type="molecule type" value="Genomic_DNA"/>
</dbReference>
<gene>
    <name evidence="1" type="ORF">OXX778_LOCUS2469</name>
</gene>